<dbReference type="AlphaFoldDB" id="A0AAV7IPB6"/>
<keyword evidence="3" id="KW-1185">Reference proteome</keyword>
<name>A0AAV7IPB6_COTGL</name>
<accession>A0AAV7IPB6</accession>
<evidence type="ECO:0000256" key="1">
    <source>
        <dbReference type="SAM" id="MobiDB-lite"/>
    </source>
</evidence>
<sequence>MLSCRATLAEKELSALKEKYAASDNSKTEGQLPQNALTSTEHNSTESNPRRSPSNLDQELQAKDKEFPLMFYEQYIFKNL</sequence>
<gene>
    <name evidence="2" type="ORF">KQX54_002859</name>
</gene>
<dbReference type="Proteomes" id="UP000826195">
    <property type="component" value="Unassembled WGS sequence"/>
</dbReference>
<proteinExistence type="predicted"/>
<evidence type="ECO:0000313" key="3">
    <source>
        <dbReference type="Proteomes" id="UP000826195"/>
    </source>
</evidence>
<feature type="compositionally biased region" description="Polar residues" evidence="1">
    <location>
        <begin position="23"/>
        <end position="58"/>
    </location>
</feature>
<dbReference type="EMBL" id="JAHXZJ010000747">
    <property type="protein sequence ID" value="KAH0557295.1"/>
    <property type="molecule type" value="Genomic_DNA"/>
</dbReference>
<reference evidence="2 3" key="1">
    <citation type="journal article" date="2021" name="J. Hered.">
        <title>A chromosome-level genome assembly of the parasitoid wasp, Cotesia glomerata (Hymenoptera: Braconidae).</title>
        <authorList>
            <person name="Pinto B.J."/>
            <person name="Weis J.J."/>
            <person name="Gamble T."/>
            <person name="Ode P.J."/>
            <person name="Paul R."/>
            <person name="Zaspel J.M."/>
        </authorList>
    </citation>
    <scope>NUCLEOTIDE SEQUENCE [LARGE SCALE GENOMIC DNA]</scope>
    <source>
        <strain evidence="2">CgM1</strain>
    </source>
</reference>
<organism evidence="2 3">
    <name type="scientific">Cotesia glomerata</name>
    <name type="common">Lepidopteran parasitic wasp</name>
    <name type="synonym">Apanteles glomeratus</name>
    <dbReference type="NCBI Taxonomy" id="32391"/>
    <lineage>
        <taxon>Eukaryota</taxon>
        <taxon>Metazoa</taxon>
        <taxon>Ecdysozoa</taxon>
        <taxon>Arthropoda</taxon>
        <taxon>Hexapoda</taxon>
        <taxon>Insecta</taxon>
        <taxon>Pterygota</taxon>
        <taxon>Neoptera</taxon>
        <taxon>Endopterygota</taxon>
        <taxon>Hymenoptera</taxon>
        <taxon>Apocrita</taxon>
        <taxon>Ichneumonoidea</taxon>
        <taxon>Braconidae</taxon>
        <taxon>Microgastrinae</taxon>
        <taxon>Cotesia</taxon>
    </lineage>
</organism>
<protein>
    <submittedName>
        <fullName evidence="2">Uncharacterized protein</fullName>
    </submittedName>
</protein>
<evidence type="ECO:0000313" key="2">
    <source>
        <dbReference type="EMBL" id="KAH0557295.1"/>
    </source>
</evidence>
<feature type="region of interest" description="Disordered" evidence="1">
    <location>
        <begin position="20"/>
        <end position="63"/>
    </location>
</feature>
<comment type="caution">
    <text evidence="2">The sequence shown here is derived from an EMBL/GenBank/DDBJ whole genome shotgun (WGS) entry which is preliminary data.</text>
</comment>